<keyword evidence="2" id="KW-1185">Reference proteome</keyword>
<evidence type="ECO:0000313" key="1">
    <source>
        <dbReference type="Ensembl" id="ENSNGAP00000003613.1"/>
    </source>
</evidence>
<dbReference type="AlphaFoldDB" id="A0A8C6QGC1"/>
<protein>
    <recommendedName>
        <fullName evidence="3">Semaphorin 4D</fullName>
    </recommendedName>
</protein>
<evidence type="ECO:0008006" key="3">
    <source>
        <dbReference type="Google" id="ProtNLM"/>
    </source>
</evidence>
<dbReference type="OMA" id="MRHEAFQ"/>
<sequence>VQTHVLPDGRVHVLSWLQDAIKESTEYSCSVLSSAGNQTSKVQVAVMRREVFQQEEWSRELATWRAVVGEHDRLMQGWRKAWESCSKDTF</sequence>
<name>A0A8C6QGC1_NANGA</name>
<accession>A0A8C6QGC1</accession>
<dbReference type="Proteomes" id="UP000694381">
    <property type="component" value="Unassembled WGS sequence"/>
</dbReference>
<evidence type="ECO:0000313" key="2">
    <source>
        <dbReference type="Proteomes" id="UP000694381"/>
    </source>
</evidence>
<proteinExistence type="predicted"/>
<dbReference type="Ensembl" id="ENSNGAT00000005303.1">
    <property type="protein sequence ID" value="ENSNGAP00000003613.1"/>
    <property type="gene ID" value="ENSNGAG00000004256.1"/>
</dbReference>
<reference evidence="1" key="2">
    <citation type="submission" date="2025-09" db="UniProtKB">
        <authorList>
            <consortium name="Ensembl"/>
        </authorList>
    </citation>
    <scope>IDENTIFICATION</scope>
</reference>
<organism evidence="1 2">
    <name type="scientific">Nannospalax galili</name>
    <name type="common">Northern Israeli blind subterranean mole rat</name>
    <name type="synonym">Spalax galili</name>
    <dbReference type="NCBI Taxonomy" id="1026970"/>
    <lineage>
        <taxon>Eukaryota</taxon>
        <taxon>Metazoa</taxon>
        <taxon>Chordata</taxon>
        <taxon>Craniata</taxon>
        <taxon>Vertebrata</taxon>
        <taxon>Euteleostomi</taxon>
        <taxon>Mammalia</taxon>
        <taxon>Eutheria</taxon>
        <taxon>Euarchontoglires</taxon>
        <taxon>Glires</taxon>
        <taxon>Rodentia</taxon>
        <taxon>Myomorpha</taxon>
        <taxon>Muroidea</taxon>
        <taxon>Spalacidae</taxon>
        <taxon>Spalacinae</taxon>
        <taxon>Nannospalax</taxon>
    </lineage>
</organism>
<reference evidence="1" key="1">
    <citation type="submission" date="2025-08" db="UniProtKB">
        <authorList>
            <consortium name="Ensembl"/>
        </authorList>
    </citation>
    <scope>IDENTIFICATION</scope>
</reference>
<dbReference type="GeneTree" id="ENSGT00390000013795"/>